<gene>
    <name evidence="3" type="ORF">L21TH_0723</name>
</gene>
<protein>
    <submittedName>
        <fullName evidence="3">SirA-like protein</fullName>
    </submittedName>
</protein>
<dbReference type="AlphaFoldDB" id="R1CX29"/>
<dbReference type="eggNOG" id="COG0425">
    <property type="taxonomic scope" value="Bacteria"/>
</dbReference>
<sequence length="70" mass="7969">MHNTVDARGRSCPEPVVMTKNALDNYDGEKIQVLVDAMVAVENIKRFVEGRGFNVEVEEKDEEYIITINK</sequence>
<evidence type="ECO:0000313" key="4">
    <source>
        <dbReference type="Proteomes" id="UP000013378"/>
    </source>
</evidence>
<comment type="caution">
    <text evidence="3">The sequence shown here is derived from an EMBL/GenBank/DDBJ whole genome shotgun (WGS) entry which is preliminary data.</text>
</comment>
<dbReference type="PANTHER" id="PTHR33279:SF6">
    <property type="entry name" value="SULFUR CARRIER PROTEIN YEDF-RELATED"/>
    <property type="match status" value="1"/>
</dbReference>
<evidence type="ECO:0000259" key="2">
    <source>
        <dbReference type="Pfam" id="PF01206"/>
    </source>
</evidence>
<reference evidence="3 4" key="1">
    <citation type="journal article" date="2015" name="Geomicrobiol. J.">
        <title>Caldisalinibacter kiritimatiensis gen. nov., sp. nov., a moderately thermohalophilic thiosulfate-reducing bacterium from a hypersaline microbial mat.</title>
        <authorList>
            <person name="Ben Hania W."/>
            <person name="Joseph M."/>
            <person name="Fiebig A."/>
            <person name="Bunk B."/>
            <person name="Klenk H.-P."/>
            <person name="Fardeau M.-L."/>
            <person name="Spring S."/>
        </authorList>
    </citation>
    <scope>NUCLEOTIDE SEQUENCE [LARGE SCALE GENOMIC DNA]</scope>
    <source>
        <strain evidence="3 4">L21-TH-D2</strain>
    </source>
</reference>
<dbReference type="Gene3D" id="3.30.110.40">
    <property type="entry name" value="TusA-like domain"/>
    <property type="match status" value="1"/>
</dbReference>
<evidence type="ECO:0000256" key="1">
    <source>
        <dbReference type="ARBA" id="ARBA00008984"/>
    </source>
</evidence>
<dbReference type="PANTHER" id="PTHR33279">
    <property type="entry name" value="SULFUR CARRIER PROTEIN YEDF-RELATED"/>
    <property type="match status" value="1"/>
</dbReference>
<evidence type="ECO:0000313" key="3">
    <source>
        <dbReference type="EMBL" id="EOD01184.1"/>
    </source>
</evidence>
<dbReference type="EMBL" id="ARZA01000070">
    <property type="protein sequence ID" value="EOD01184.1"/>
    <property type="molecule type" value="Genomic_DNA"/>
</dbReference>
<dbReference type="Pfam" id="PF01206">
    <property type="entry name" value="TusA"/>
    <property type="match status" value="1"/>
</dbReference>
<dbReference type="CDD" id="cd03421">
    <property type="entry name" value="SirA_like_N"/>
    <property type="match status" value="1"/>
</dbReference>
<dbReference type="SUPFAM" id="SSF64307">
    <property type="entry name" value="SirA-like"/>
    <property type="match status" value="1"/>
</dbReference>
<name>R1CX29_9FIRM</name>
<organism evidence="3 4">
    <name type="scientific">Caldisalinibacter kiritimatiensis</name>
    <dbReference type="NCBI Taxonomy" id="1304284"/>
    <lineage>
        <taxon>Bacteria</taxon>
        <taxon>Bacillati</taxon>
        <taxon>Bacillota</taxon>
        <taxon>Tissierellia</taxon>
        <taxon>Tissierellales</taxon>
        <taxon>Thermohalobacteraceae</taxon>
        <taxon>Caldisalinibacter</taxon>
    </lineage>
</organism>
<dbReference type="Proteomes" id="UP000013378">
    <property type="component" value="Unassembled WGS sequence"/>
</dbReference>
<dbReference type="InterPro" id="IPR036868">
    <property type="entry name" value="TusA-like_sf"/>
</dbReference>
<feature type="domain" description="UPF0033" evidence="2">
    <location>
        <begin position="4"/>
        <end position="70"/>
    </location>
</feature>
<proteinExistence type="inferred from homology"/>
<comment type="similarity">
    <text evidence="1">Belongs to the sulfur carrier protein TusA family.</text>
</comment>
<dbReference type="InterPro" id="IPR001455">
    <property type="entry name" value="TusA-like"/>
</dbReference>
<accession>R1CX29</accession>
<dbReference type="STRING" id="1304284.L21TH_0723"/>
<dbReference type="OrthoDB" id="9797352at2"/>
<keyword evidence="4" id="KW-1185">Reference proteome</keyword>